<sequence>MVAICMCLSLVSLFSLAYASSHASHGMVVRERHDRVPNGFVHSGVAPSDVVLNLRIGLAQGNFPGLEEALYAVSTPGSELYGHHLSKEEAEAFVEPTAETSTSIKSWLASHGLSATAATPAGDWLKLSLTVEQANELLDANFSTFTHKNTGRQTIRTLSYSVPAELTTHITFVHPTVLFPMKPFGTGLNFKSLGKAKRDSDAASASCENEFTPACIQELYGIPTKRATQESNHLAVTGSLGNFANKADLKFFLTQFRKDLPVSTTFSLQTLDGGSNSQKRSEAGSEADLDTQYTIGIASGVPVTFISVGNDDNDGIGGFLDIIEFLLNETSVPHVLSTSYGFDENYLTTDIVTPVCNAYAQLGARGTSLLFASGDGGVSGGQFTSDCTTFIPTFPSTCPFVTSVGGTAGLHPETAANFSAGGFSTLFPMPSYQAEAVNWFLSGLGSTFSGLFNASGRAYPDLSAVGVNVPIVWEGKVGTVDGTSCSTPITAGMIALLNDELIAAKKSPLGFLNPFIYQNSDIFTDITAGTNPGCGTNGFIAGKGWDPVTGVGSPVFAKLRTAVGL</sequence>
<keyword evidence="2" id="KW-1185">Reference proteome</keyword>
<accession>A0ACB8T0I1</accession>
<protein>
    <submittedName>
        <fullName evidence="1">Family S53 protease</fullName>
    </submittedName>
</protein>
<comment type="caution">
    <text evidence="1">The sequence shown here is derived from an EMBL/GenBank/DDBJ whole genome shotgun (WGS) entry which is preliminary data.</text>
</comment>
<keyword evidence="1" id="KW-0645">Protease</keyword>
<dbReference type="EMBL" id="MU277209">
    <property type="protein sequence ID" value="KAI0062174.1"/>
    <property type="molecule type" value="Genomic_DNA"/>
</dbReference>
<gene>
    <name evidence="1" type="ORF">BV25DRAFT_1916444</name>
</gene>
<evidence type="ECO:0000313" key="2">
    <source>
        <dbReference type="Proteomes" id="UP000814140"/>
    </source>
</evidence>
<proteinExistence type="predicted"/>
<evidence type="ECO:0000313" key="1">
    <source>
        <dbReference type="EMBL" id="KAI0062174.1"/>
    </source>
</evidence>
<keyword evidence="1" id="KW-0378">Hydrolase</keyword>
<organism evidence="1 2">
    <name type="scientific">Artomyces pyxidatus</name>
    <dbReference type="NCBI Taxonomy" id="48021"/>
    <lineage>
        <taxon>Eukaryota</taxon>
        <taxon>Fungi</taxon>
        <taxon>Dikarya</taxon>
        <taxon>Basidiomycota</taxon>
        <taxon>Agaricomycotina</taxon>
        <taxon>Agaricomycetes</taxon>
        <taxon>Russulales</taxon>
        <taxon>Auriscalpiaceae</taxon>
        <taxon>Artomyces</taxon>
    </lineage>
</organism>
<reference evidence="1" key="2">
    <citation type="journal article" date="2022" name="New Phytol.">
        <title>Evolutionary transition to the ectomycorrhizal habit in the genomes of a hyperdiverse lineage of mushroom-forming fungi.</title>
        <authorList>
            <person name="Looney B."/>
            <person name="Miyauchi S."/>
            <person name="Morin E."/>
            <person name="Drula E."/>
            <person name="Courty P.E."/>
            <person name="Kohler A."/>
            <person name="Kuo A."/>
            <person name="LaButti K."/>
            <person name="Pangilinan J."/>
            <person name="Lipzen A."/>
            <person name="Riley R."/>
            <person name="Andreopoulos W."/>
            <person name="He G."/>
            <person name="Johnson J."/>
            <person name="Nolan M."/>
            <person name="Tritt A."/>
            <person name="Barry K.W."/>
            <person name="Grigoriev I.V."/>
            <person name="Nagy L.G."/>
            <person name="Hibbett D."/>
            <person name="Henrissat B."/>
            <person name="Matheny P.B."/>
            <person name="Labbe J."/>
            <person name="Martin F.M."/>
        </authorList>
    </citation>
    <scope>NUCLEOTIDE SEQUENCE</scope>
    <source>
        <strain evidence="1">HHB10654</strain>
    </source>
</reference>
<reference evidence="1" key="1">
    <citation type="submission" date="2021-03" db="EMBL/GenBank/DDBJ databases">
        <authorList>
            <consortium name="DOE Joint Genome Institute"/>
            <person name="Ahrendt S."/>
            <person name="Looney B.P."/>
            <person name="Miyauchi S."/>
            <person name="Morin E."/>
            <person name="Drula E."/>
            <person name="Courty P.E."/>
            <person name="Chicoki N."/>
            <person name="Fauchery L."/>
            <person name="Kohler A."/>
            <person name="Kuo A."/>
            <person name="Labutti K."/>
            <person name="Pangilinan J."/>
            <person name="Lipzen A."/>
            <person name="Riley R."/>
            <person name="Andreopoulos W."/>
            <person name="He G."/>
            <person name="Johnson J."/>
            <person name="Barry K.W."/>
            <person name="Grigoriev I.V."/>
            <person name="Nagy L."/>
            <person name="Hibbett D."/>
            <person name="Henrissat B."/>
            <person name="Matheny P.B."/>
            <person name="Labbe J."/>
            <person name="Martin F."/>
        </authorList>
    </citation>
    <scope>NUCLEOTIDE SEQUENCE</scope>
    <source>
        <strain evidence="1">HHB10654</strain>
    </source>
</reference>
<name>A0ACB8T0I1_9AGAM</name>
<dbReference type="Proteomes" id="UP000814140">
    <property type="component" value="Unassembled WGS sequence"/>
</dbReference>